<sequence>MLLPQRADITSAVCDAHHWLAYAIAHADRLSVASAPQGHGQVHHFHVRWPAA</sequence>
<name>A0A1G7Z5N7_9RHOO</name>
<reference evidence="1 2" key="1">
    <citation type="submission" date="2016-10" db="EMBL/GenBank/DDBJ databases">
        <authorList>
            <person name="de Groot N.N."/>
        </authorList>
    </citation>
    <scope>NUCLEOTIDE SEQUENCE [LARGE SCALE GENOMIC DNA]</scope>
    <source>
        <strain evidence="1 2">DSM 5885</strain>
    </source>
</reference>
<dbReference type="RefSeq" id="WP_176785757.1">
    <property type="nucleotide sequence ID" value="NZ_FNCY01000003.1"/>
</dbReference>
<evidence type="ECO:0000313" key="2">
    <source>
        <dbReference type="Proteomes" id="UP000198607"/>
    </source>
</evidence>
<dbReference type="GO" id="GO:0016301">
    <property type="term" value="F:kinase activity"/>
    <property type="evidence" value="ECO:0007669"/>
    <property type="project" value="UniProtKB-KW"/>
</dbReference>
<organism evidence="1 2">
    <name type="scientific">Propionivibrio dicarboxylicus</name>
    <dbReference type="NCBI Taxonomy" id="83767"/>
    <lineage>
        <taxon>Bacteria</taxon>
        <taxon>Pseudomonadati</taxon>
        <taxon>Pseudomonadota</taxon>
        <taxon>Betaproteobacteria</taxon>
        <taxon>Rhodocyclales</taxon>
        <taxon>Rhodocyclaceae</taxon>
        <taxon>Propionivibrio</taxon>
    </lineage>
</organism>
<keyword evidence="2" id="KW-1185">Reference proteome</keyword>
<gene>
    <name evidence="1" type="ORF">SAMN05660652_01076</name>
</gene>
<proteinExistence type="predicted"/>
<keyword evidence="1" id="KW-0808">Transferase</keyword>
<evidence type="ECO:0000313" key="1">
    <source>
        <dbReference type="EMBL" id="SDH03806.1"/>
    </source>
</evidence>
<dbReference type="EMBL" id="FNCY01000003">
    <property type="protein sequence ID" value="SDH03806.1"/>
    <property type="molecule type" value="Genomic_DNA"/>
</dbReference>
<dbReference type="Proteomes" id="UP000198607">
    <property type="component" value="Unassembled WGS sequence"/>
</dbReference>
<protein>
    <submittedName>
        <fullName evidence="1">Hydroxymethylpyrimidine/phosphomethylpyrimidine kinase</fullName>
    </submittedName>
</protein>
<accession>A0A1G7Z5N7</accession>
<keyword evidence="1" id="KW-0418">Kinase</keyword>
<dbReference type="AlphaFoldDB" id="A0A1G7Z5N7"/>